<reference evidence="2" key="1">
    <citation type="submission" date="2019-07" db="EMBL/GenBank/DDBJ databases">
        <title>Hyphodiscus hymeniophilus genome sequencing and assembly.</title>
        <authorList>
            <person name="Kramer G."/>
            <person name="Nodwell J."/>
        </authorList>
    </citation>
    <scope>NUCLEOTIDE SEQUENCE</scope>
    <source>
        <strain evidence="2">ATCC 34498</strain>
    </source>
</reference>
<proteinExistence type="predicted"/>
<dbReference type="EMBL" id="VNKQ01000006">
    <property type="protein sequence ID" value="KAG0650293.1"/>
    <property type="molecule type" value="Genomic_DNA"/>
</dbReference>
<dbReference type="Proteomes" id="UP000785200">
    <property type="component" value="Unassembled WGS sequence"/>
</dbReference>
<evidence type="ECO:0008006" key="4">
    <source>
        <dbReference type="Google" id="ProtNLM"/>
    </source>
</evidence>
<dbReference type="SUPFAM" id="SSF54427">
    <property type="entry name" value="NTF2-like"/>
    <property type="match status" value="1"/>
</dbReference>
<comment type="caution">
    <text evidence="2">The sequence shown here is derived from an EMBL/GenBank/DDBJ whole genome shotgun (WGS) entry which is preliminary data.</text>
</comment>
<evidence type="ECO:0000313" key="2">
    <source>
        <dbReference type="EMBL" id="KAG0650293.1"/>
    </source>
</evidence>
<keyword evidence="1" id="KW-0732">Signal</keyword>
<feature type="chain" id="PRO_5040284187" description="SnoaL-like domain-containing protein" evidence="1">
    <location>
        <begin position="23"/>
        <end position="201"/>
    </location>
</feature>
<dbReference type="InterPro" id="IPR032710">
    <property type="entry name" value="NTF2-like_dom_sf"/>
</dbReference>
<dbReference type="OrthoDB" id="5305593at2759"/>
<accession>A0A9P7AY34</accession>
<evidence type="ECO:0000256" key="1">
    <source>
        <dbReference type="SAM" id="SignalP"/>
    </source>
</evidence>
<keyword evidence="3" id="KW-1185">Reference proteome</keyword>
<dbReference type="PROSITE" id="PS51257">
    <property type="entry name" value="PROKAR_LIPOPROTEIN"/>
    <property type="match status" value="1"/>
</dbReference>
<feature type="signal peptide" evidence="1">
    <location>
        <begin position="1"/>
        <end position="22"/>
    </location>
</feature>
<evidence type="ECO:0000313" key="3">
    <source>
        <dbReference type="Proteomes" id="UP000785200"/>
    </source>
</evidence>
<organism evidence="2 3">
    <name type="scientific">Hyphodiscus hymeniophilus</name>
    <dbReference type="NCBI Taxonomy" id="353542"/>
    <lineage>
        <taxon>Eukaryota</taxon>
        <taxon>Fungi</taxon>
        <taxon>Dikarya</taxon>
        <taxon>Ascomycota</taxon>
        <taxon>Pezizomycotina</taxon>
        <taxon>Leotiomycetes</taxon>
        <taxon>Helotiales</taxon>
        <taxon>Hyphodiscaceae</taxon>
        <taxon>Hyphodiscus</taxon>
    </lineage>
</organism>
<gene>
    <name evidence="2" type="ORF">D0Z07_3183</name>
</gene>
<dbReference type="AlphaFoldDB" id="A0A9P7AY34"/>
<name>A0A9P7AY34_9HELO</name>
<protein>
    <recommendedName>
        <fullName evidence="4">SnoaL-like domain-containing protein</fullName>
    </recommendedName>
</protein>
<sequence>MAIRSLIQLSILAFAFASSCLALTTLNPRDTPANGSSQAVLEEPFLKFDDTRIADNCDKVLLSRIKTYFDAFVNGDADALRDQEAPEYNITDIPLTLVRLPREPWYQANKAFVSLTADTQVIAISLYGSSRPGAFAIMENVIWFTLTGDPGPGALEGYKVGDRVGMIMLTALWWNAGGKVVHELEYGRLTWEGFNITEFYQ</sequence>